<proteinExistence type="inferred from homology"/>
<dbReference type="PANTHER" id="PTHR10870">
    <property type="entry name" value="CELL CYCLE CHECKPOINT PROTEIN RAD1"/>
    <property type="match status" value="1"/>
</dbReference>
<evidence type="ECO:0000256" key="5">
    <source>
        <dbReference type="ARBA" id="ARBA00023242"/>
    </source>
</evidence>
<dbReference type="PRINTS" id="PR01245">
    <property type="entry name" value="RAD1REC1"/>
</dbReference>
<evidence type="ECO:0000256" key="4">
    <source>
        <dbReference type="ARBA" id="ARBA00023204"/>
    </source>
</evidence>
<dbReference type="GO" id="GO:0000077">
    <property type="term" value="P:DNA damage checkpoint signaling"/>
    <property type="evidence" value="ECO:0007669"/>
    <property type="project" value="InterPro"/>
</dbReference>
<reference evidence="6" key="2">
    <citation type="submission" date="2025-09" db="UniProtKB">
        <authorList>
            <consortium name="Ensembl"/>
        </authorList>
    </citation>
    <scope>IDENTIFICATION</scope>
</reference>
<gene>
    <name evidence="6" type="primary">Rad1</name>
</gene>
<dbReference type="PANTHER" id="PTHR10870:SF0">
    <property type="entry name" value="CELL CYCLE CHECKPOINT PROTEIN RAD1"/>
    <property type="match status" value="1"/>
</dbReference>
<evidence type="ECO:0000256" key="1">
    <source>
        <dbReference type="ARBA" id="ARBA00004123"/>
    </source>
</evidence>
<evidence type="ECO:0000256" key="3">
    <source>
        <dbReference type="ARBA" id="ARBA00022763"/>
    </source>
</evidence>
<protein>
    <submittedName>
        <fullName evidence="6">RAD1 checkpoint DNA exonuclease</fullName>
    </submittedName>
</protein>
<keyword evidence="7" id="KW-1185">Reference proteome</keyword>
<dbReference type="Proteomes" id="UP000694385">
    <property type="component" value="Unassembled WGS sequence"/>
</dbReference>
<dbReference type="Pfam" id="PF02144">
    <property type="entry name" value="Rad1"/>
    <property type="match status" value="1"/>
</dbReference>
<dbReference type="InterPro" id="IPR003011">
    <property type="entry name" value="Cell_cycle_checkpoint_Rad1"/>
</dbReference>
<accession>A0A8C5KTP6</accession>
<sequence>MPLLTQQTEDDSDEYSLVASLDNVSNLSTVLKAIHFREHATCFATKNGLKVTVENAKCVQANAFIQAEVFQEFMVQEESVTFRINLTILLDCLSIFGSSPMPGTLTALRMCYQGYGHPLMLFLEEGGVLTVCKINTQEPEETLDFDFCSTNVTNKIILQSEGLREAFSELDMTSEVLQITVSPNKPYFRLSTFGNAGSSHLDYPKDSDLVEAFHCNETQVNRSLELQLLEKLAYGILNSLEWGIFQ</sequence>
<dbReference type="SUPFAM" id="SSF55979">
    <property type="entry name" value="DNA clamp"/>
    <property type="match status" value="1"/>
</dbReference>
<organism evidence="6 7">
    <name type="scientific">Jaculus jaculus</name>
    <name type="common">Lesser Egyptian jerboa</name>
    <dbReference type="NCBI Taxonomy" id="51337"/>
    <lineage>
        <taxon>Eukaryota</taxon>
        <taxon>Metazoa</taxon>
        <taxon>Chordata</taxon>
        <taxon>Craniata</taxon>
        <taxon>Vertebrata</taxon>
        <taxon>Euteleostomi</taxon>
        <taxon>Mammalia</taxon>
        <taxon>Eutheria</taxon>
        <taxon>Euarchontoglires</taxon>
        <taxon>Glires</taxon>
        <taxon>Rodentia</taxon>
        <taxon>Myomorpha</taxon>
        <taxon>Dipodoidea</taxon>
        <taxon>Dipodidae</taxon>
        <taxon>Dipodinae</taxon>
        <taxon>Jaculus</taxon>
    </lineage>
</organism>
<dbReference type="InterPro" id="IPR046938">
    <property type="entry name" value="DNA_clamp_sf"/>
</dbReference>
<dbReference type="InterPro" id="IPR003021">
    <property type="entry name" value="Rad1_Rec1_Rad17"/>
</dbReference>
<dbReference type="CDD" id="cd00577">
    <property type="entry name" value="PCNA"/>
    <property type="match status" value="1"/>
</dbReference>
<dbReference type="GeneTree" id="ENSGT00500000044913"/>
<keyword evidence="4" id="KW-0234">DNA repair</keyword>
<dbReference type="Ensembl" id="ENSJJAT00000018736.1">
    <property type="protein sequence ID" value="ENSJJAP00000012252.1"/>
    <property type="gene ID" value="ENSJJAG00000015337.1"/>
</dbReference>
<dbReference type="GO" id="GO:0006281">
    <property type="term" value="P:DNA repair"/>
    <property type="evidence" value="ECO:0007669"/>
    <property type="project" value="UniProtKB-KW"/>
</dbReference>
<keyword evidence="3" id="KW-0227">DNA damage</keyword>
<evidence type="ECO:0000256" key="2">
    <source>
        <dbReference type="ARBA" id="ARBA00010991"/>
    </source>
</evidence>
<evidence type="ECO:0000313" key="6">
    <source>
        <dbReference type="Ensembl" id="ENSJJAP00000012252.1"/>
    </source>
</evidence>
<dbReference type="PRINTS" id="PR01246">
    <property type="entry name" value="RAD1REPAIR"/>
</dbReference>
<comment type="subcellular location">
    <subcellularLocation>
        <location evidence="1">Nucleus</location>
    </subcellularLocation>
</comment>
<dbReference type="GO" id="GO:0030896">
    <property type="term" value="C:checkpoint clamp complex"/>
    <property type="evidence" value="ECO:0007669"/>
    <property type="project" value="TreeGrafter"/>
</dbReference>
<name>A0A8C5KTP6_JACJA</name>
<comment type="similarity">
    <text evidence="2">Belongs to the rad1 family.</text>
</comment>
<evidence type="ECO:0000313" key="7">
    <source>
        <dbReference type="Proteomes" id="UP000694385"/>
    </source>
</evidence>
<keyword evidence="5" id="KW-0539">Nucleus</keyword>
<reference evidence="6" key="1">
    <citation type="submission" date="2025-08" db="UniProtKB">
        <authorList>
            <consortium name="Ensembl"/>
        </authorList>
    </citation>
    <scope>IDENTIFICATION</scope>
</reference>
<dbReference type="Gene3D" id="3.70.10.10">
    <property type="match status" value="1"/>
</dbReference>
<dbReference type="AlphaFoldDB" id="A0A8C5KTP6"/>